<dbReference type="InterPro" id="IPR002575">
    <property type="entry name" value="Aminoglycoside_PTrfase"/>
</dbReference>
<dbReference type="SUPFAM" id="SSF56112">
    <property type="entry name" value="Protein kinase-like (PK-like)"/>
    <property type="match status" value="1"/>
</dbReference>
<evidence type="ECO:0000313" key="2">
    <source>
        <dbReference type="EMBL" id="RLQ20817.1"/>
    </source>
</evidence>
<sequence length="358" mass="40424">MKEERPTPLVEDLDGTRRKLESWFSERRGTDISISGLDIPEATGMSNVTLLFDINWQEQGETKSLSCVGRLQPEIERPVFPSYDLRQQYQVMEAVAETSDIPVPVLLGLEADPALLGVQFYIMEFTPGRIPTDMPPYSMDGWMVHETTEPQREAMWRAAVDTMARYHRLDYRELGFGHLASGSATPLQQQLAYWRRYHDWAMEGTRHEIGSAALDWLEANQPGNEPTVLCWGDSRLGNIIFRESLDGVAALLDWEMAVLGNPVQDVAWFNFIDATFAEGLGLPRLPGLPSYEDTVAQWEQASGYSASDYDYYLIFAGMRYGLILSRIMVATGQDDLVQENFACQLLHKHLERVGGMSG</sequence>
<accession>A0A3L7DT87</accession>
<dbReference type="InterPro" id="IPR011009">
    <property type="entry name" value="Kinase-like_dom_sf"/>
</dbReference>
<dbReference type="Proteomes" id="UP000265509">
    <property type="component" value="Unassembled WGS sequence"/>
</dbReference>
<evidence type="ECO:0000313" key="3">
    <source>
        <dbReference type="Proteomes" id="UP000265509"/>
    </source>
</evidence>
<dbReference type="OrthoDB" id="3806873at2"/>
<dbReference type="AlphaFoldDB" id="A0A3L7DT87"/>
<dbReference type="InterPro" id="IPR051678">
    <property type="entry name" value="AGP_Transferase"/>
</dbReference>
<dbReference type="Gene3D" id="3.30.200.20">
    <property type="entry name" value="Phosphorylase Kinase, domain 1"/>
    <property type="match status" value="1"/>
</dbReference>
<protein>
    <submittedName>
        <fullName evidence="2">Phosphotransferase family protein</fullName>
    </submittedName>
</protein>
<comment type="caution">
    <text evidence="2">The sequence shown here is derived from an EMBL/GenBank/DDBJ whole genome shotgun (WGS) entry which is preliminary data.</text>
</comment>
<dbReference type="CDD" id="cd05154">
    <property type="entry name" value="ACAD10_11_N-like"/>
    <property type="match status" value="1"/>
</dbReference>
<dbReference type="PANTHER" id="PTHR21310">
    <property type="entry name" value="AMINOGLYCOSIDE PHOSPHOTRANSFERASE-RELATED-RELATED"/>
    <property type="match status" value="1"/>
</dbReference>
<dbReference type="Pfam" id="PF01636">
    <property type="entry name" value="APH"/>
    <property type="match status" value="1"/>
</dbReference>
<evidence type="ECO:0000259" key="1">
    <source>
        <dbReference type="Pfam" id="PF01636"/>
    </source>
</evidence>
<dbReference type="PANTHER" id="PTHR21310:SF40">
    <property type="entry name" value="AMINOGLYCOSIDE PHOSPHOTRANSFERASE DOMAIN-CONTAINING PROTEIN-RELATED"/>
    <property type="match status" value="1"/>
</dbReference>
<keyword evidence="2" id="KW-0808">Transferase</keyword>
<dbReference type="Gene3D" id="3.90.1200.10">
    <property type="match status" value="1"/>
</dbReference>
<dbReference type="RefSeq" id="WP_117956394.1">
    <property type="nucleotide sequence ID" value="NZ_QRAN01000019.1"/>
</dbReference>
<proteinExistence type="predicted"/>
<dbReference type="GO" id="GO:0016740">
    <property type="term" value="F:transferase activity"/>
    <property type="evidence" value="ECO:0007669"/>
    <property type="project" value="UniProtKB-KW"/>
</dbReference>
<gene>
    <name evidence="2" type="ORF">DWB85_15585</name>
</gene>
<name>A0A3L7DT87_9GAMM</name>
<dbReference type="EMBL" id="QRAN01000019">
    <property type="protein sequence ID" value="RLQ20817.1"/>
    <property type="molecule type" value="Genomic_DNA"/>
</dbReference>
<feature type="domain" description="Aminoglycoside phosphotransferase" evidence="1">
    <location>
        <begin position="84"/>
        <end position="270"/>
    </location>
</feature>
<organism evidence="2 3">
    <name type="scientific">Seongchinamella sediminis</name>
    <dbReference type="NCBI Taxonomy" id="2283635"/>
    <lineage>
        <taxon>Bacteria</taxon>
        <taxon>Pseudomonadati</taxon>
        <taxon>Pseudomonadota</taxon>
        <taxon>Gammaproteobacteria</taxon>
        <taxon>Cellvibrionales</taxon>
        <taxon>Halieaceae</taxon>
        <taxon>Seongchinamella</taxon>
    </lineage>
</organism>
<reference evidence="2 3" key="1">
    <citation type="submission" date="2018-07" db="EMBL/GenBank/DDBJ databases">
        <title>Halioglobus sp. genome submission.</title>
        <authorList>
            <person name="Ye M.-Q."/>
            <person name="Du Z.-J."/>
        </authorList>
    </citation>
    <scope>NUCLEOTIDE SEQUENCE [LARGE SCALE GENOMIC DNA]</scope>
    <source>
        <strain evidence="2 3">U0301</strain>
    </source>
</reference>
<dbReference type="InterPro" id="IPR041726">
    <property type="entry name" value="ACAD10_11_N"/>
</dbReference>
<keyword evidence="3" id="KW-1185">Reference proteome</keyword>